<comment type="pathway">
    <text evidence="6">Amine and polyamine biosynthesis; putrescine biosynthesis via L-ornithine pathway; putrescine from L-ornithine: step 1/1.</text>
</comment>
<evidence type="ECO:0000256" key="6">
    <source>
        <dbReference type="ARBA" id="ARBA00034115"/>
    </source>
</evidence>
<evidence type="ECO:0000256" key="7">
    <source>
        <dbReference type="ARBA" id="ARBA00034138"/>
    </source>
</evidence>
<evidence type="ECO:0000256" key="1">
    <source>
        <dbReference type="ARBA" id="ARBA00001933"/>
    </source>
</evidence>
<gene>
    <name evidence="15" type="ORF">MELIAE_LOCUS1878</name>
</gene>
<protein>
    <recommendedName>
        <fullName evidence="7">ornithine decarboxylase</fullName>
        <ecNumber evidence="7">4.1.1.17</ecNumber>
    </recommendedName>
</protein>
<comment type="subunit">
    <text evidence="9">Homodimer. Only the dimer is catalytically active, as the active sites are constructed of residues from both monomers.</text>
</comment>
<dbReference type="PRINTS" id="PR01179">
    <property type="entry name" value="ODADCRBXLASE"/>
</dbReference>
<dbReference type="GO" id="GO:0005737">
    <property type="term" value="C:cytoplasm"/>
    <property type="evidence" value="ECO:0007669"/>
    <property type="project" value="TreeGrafter"/>
</dbReference>
<dbReference type="InterPro" id="IPR022644">
    <property type="entry name" value="De-COase2_N"/>
</dbReference>
<sequence length="375" mass="43127">MLSKLENKLQFLNSKSSVWSVIEDISNNKNQDEAFYVCDVGNIIEKYFNWKKFMPRVETYYAVKCNDHPLVLETLASLGIGFDCASQDEISKILNLNVEPSRIIYANPTKPETHIKYAEDVNVLRMTFDNAWELEKIKNSHPKAELILRIKYDDEKARYKYGCKFGCNHITQAPELLARAKQLEIKVVGVSKIINEGINLHFSDPSIAIVAEPGTYYVESAFTIATRIHSITVTEPDPTGLYTYMYYVYAGTYTTFLGLFFGEHYVPQALNKNIYEKKYPTIIWGPTCDSSDKICENVNMPRMNIGDWIVFENVGAYTLTLATNFNGIPTPKVYGVVCEQMWNELKDIMRVPQKFHLQMKENVSQFLEKIVDMQQ</sequence>
<evidence type="ECO:0000256" key="2">
    <source>
        <dbReference type="ARBA" id="ARBA00008872"/>
    </source>
</evidence>
<dbReference type="Gene3D" id="2.40.37.10">
    <property type="entry name" value="Lyase, Ornithine Decarboxylase, Chain A, domain 1"/>
    <property type="match status" value="1"/>
</dbReference>
<dbReference type="SUPFAM" id="SSF50621">
    <property type="entry name" value="Alanine racemase C-terminal domain-like"/>
    <property type="match status" value="1"/>
</dbReference>
<evidence type="ECO:0000256" key="5">
    <source>
        <dbReference type="ARBA" id="ARBA00023239"/>
    </source>
</evidence>
<dbReference type="SUPFAM" id="SSF51419">
    <property type="entry name" value="PLP-binding barrel"/>
    <property type="match status" value="1"/>
</dbReference>
<dbReference type="PANTHER" id="PTHR11482">
    <property type="entry name" value="ARGININE/DIAMINOPIMELATE/ORNITHINE DECARBOXYLASE"/>
    <property type="match status" value="1"/>
</dbReference>
<dbReference type="EMBL" id="OV121132">
    <property type="protein sequence ID" value="CAH0548011.1"/>
    <property type="molecule type" value="Genomic_DNA"/>
</dbReference>
<evidence type="ECO:0000256" key="8">
    <source>
        <dbReference type="ARBA" id="ARBA00037173"/>
    </source>
</evidence>
<dbReference type="GO" id="GO:0033387">
    <property type="term" value="P:putrescine biosynthetic process from arginine, via ornithine"/>
    <property type="evidence" value="ECO:0007669"/>
    <property type="project" value="TreeGrafter"/>
</dbReference>
<evidence type="ECO:0000259" key="14">
    <source>
        <dbReference type="Pfam" id="PF02784"/>
    </source>
</evidence>
<name>A0A9P0ATU3_BRAAE</name>
<keyword evidence="5" id="KW-0456">Lyase</keyword>
<feature type="domain" description="Orn/DAP/Arg decarboxylase 2 C-terminal" evidence="13">
    <location>
        <begin position="35"/>
        <end position="315"/>
    </location>
</feature>
<evidence type="ECO:0000256" key="10">
    <source>
        <dbReference type="ARBA" id="ARBA00049127"/>
    </source>
</evidence>
<keyword evidence="3 11" id="KW-0663">Pyridoxal phosphate</keyword>
<dbReference type="Gene3D" id="3.20.20.10">
    <property type="entry name" value="Alanine racemase"/>
    <property type="match status" value="1"/>
</dbReference>
<dbReference type="OrthoDB" id="5034579at2759"/>
<dbReference type="InterPro" id="IPR000183">
    <property type="entry name" value="Orn/DAP/Arg_de-COase"/>
</dbReference>
<dbReference type="GO" id="GO:0004586">
    <property type="term" value="F:ornithine decarboxylase activity"/>
    <property type="evidence" value="ECO:0007669"/>
    <property type="project" value="UniProtKB-EC"/>
</dbReference>
<dbReference type="InterPro" id="IPR002433">
    <property type="entry name" value="Orn_de-COase"/>
</dbReference>
<reference evidence="15" key="1">
    <citation type="submission" date="2021-12" db="EMBL/GenBank/DDBJ databases">
        <authorList>
            <person name="King R."/>
        </authorList>
    </citation>
    <scope>NUCLEOTIDE SEQUENCE</scope>
</reference>
<dbReference type="InterPro" id="IPR022653">
    <property type="entry name" value="De-COase2_pyr-phos_BS"/>
</dbReference>
<dbReference type="PRINTS" id="PR01182">
    <property type="entry name" value="ORNDCRBXLASE"/>
</dbReference>
<accession>A0A9P0ATU3</accession>
<evidence type="ECO:0000256" key="12">
    <source>
        <dbReference type="RuleBase" id="RU003737"/>
    </source>
</evidence>
<comment type="cofactor">
    <cofactor evidence="1 11">
        <name>pyridoxal 5'-phosphate</name>
        <dbReference type="ChEBI" id="CHEBI:597326"/>
    </cofactor>
</comment>
<keyword evidence="16" id="KW-1185">Reference proteome</keyword>
<dbReference type="Proteomes" id="UP001154078">
    <property type="component" value="Chromosome 1"/>
</dbReference>
<dbReference type="EC" id="4.1.1.17" evidence="7"/>
<organism evidence="15 16">
    <name type="scientific">Brassicogethes aeneus</name>
    <name type="common">Rape pollen beetle</name>
    <name type="synonym">Meligethes aeneus</name>
    <dbReference type="NCBI Taxonomy" id="1431903"/>
    <lineage>
        <taxon>Eukaryota</taxon>
        <taxon>Metazoa</taxon>
        <taxon>Ecdysozoa</taxon>
        <taxon>Arthropoda</taxon>
        <taxon>Hexapoda</taxon>
        <taxon>Insecta</taxon>
        <taxon>Pterygota</taxon>
        <taxon>Neoptera</taxon>
        <taxon>Endopterygota</taxon>
        <taxon>Coleoptera</taxon>
        <taxon>Polyphaga</taxon>
        <taxon>Cucujiformia</taxon>
        <taxon>Nitidulidae</taxon>
        <taxon>Meligethinae</taxon>
        <taxon>Brassicogethes</taxon>
    </lineage>
</organism>
<dbReference type="PANTHER" id="PTHR11482:SF6">
    <property type="entry name" value="ORNITHINE DECARBOXYLASE 1-RELATED"/>
    <property type="match status" value="1"/>
</dbReference>
<evidence type="ECO:0000256" key="3">
    <source>
        <dbReference type="ARBA" id="ARBA00022898"/>
    </source>
</evidence>
<dbReference type="InterPro" id="IPR022643">
    <property type="entry name" value="De-COase2_C"/>
</dbReference>
<comment type="similarity">
    <text evidence="2 12">Belongs to the Orn/Lys/Arg decarboxylase class-II family.</text>
</comment>
<feature type="modified residue" description="N6-(pyridoxal phosphate)lysine" evidence="11">
    <location>
        <position position="64"/>
    </location>
</feature>
<dbReference type="InterPro" id="IPR009006">
    <property type="entry name" value="Ala_racemase/Decarboxylase_C"/>
</dbReference>
<comment type="catalytic activity">
    <reaction evidence="10">
        <text>L-ornithine + H(+) = putrescine + CO2</text>
        <dbReference type="Rhea" id="RHEA:22964"/>
        <dbReference type="ChEBI" id="CHEBI:15378"/>
        <dbReference type="ChEBI" id="CHEBI:16526"/>
        <dbReference type="ChEBI" id="CHEBI:46911"/>
        <dbReference type="ChEBI" id="CHEBI:326268"/>
        <dbReference type="EC" id="4.1.1.17"/>
    </reaction>
</comment>
<keyword evidence="4" id="KW-0620">Polyamine biosynthesis</keyword>
<dbReference type="PROSITE" id="PS00878">
    <property type="entry name" value="ODR_DC_2_1"/>
    <property type="match status" value="1"/>
</dbReference>
<dbReference type="InterPro" id="IPR029066">
    <property type="entry name" value="PLP-binding_barrel"/>
</dbReference>
<proteinExistence type="inferred from homology"/>
<comment type="function">
    <text evidence="8">Catalyzes the first and rate-limiting step of polyamine biosynthesis that converts ornithine into putrescine, which is the precursor for the polyamines, spermidine and spermine. Polyamines are essential for cell proliferation and are implicated in cellular processes, ranging from DNA replication to apoptosis.</text>
</comment>
<dbReference type="AlphaFoldDB" id="A0A9P0ATU3"/>
<evidence type="ECO:0000259" key="13">
    <source>
        <dbReference type="Pfam" id="PF00278"/>
    </source>
</evidence>
<evidence type="ECO:0000256" key="11">
    <source>
        <dbReference type="PIRSR" id="PIRSR600183-50"/>
    </source>
</evidence>
<evidence type="ECO:0000313" key="15">
    <source>
        <dbReference type="EMBL" id="CAH0548011.1"/>
    </source>
</evidence>
<dbReference type="CDD" id="cd00622">
    <property type="entry name" value="PLPDE_III_ODC"/>
    <property type="match status" value="1"/>
</dbReference>
<evidence type="ECO:0000256" key="9">
    <source>
        <dbReference type="ARBA" id="ARBA00046672"/>
    </source>
</evidence>
<evidence type="ECO:0000256" key="4">
    <source>
        <dbReference type="ARBA" id="ARBA00023115"/>
    </source>
</evidence>
<feature type="domain" description="Orn/DAP/Arg decarboxylase 2 N-terminal" evidence="14">
    <location>
        <begin position="41"/>
        <end position="191"/>
    </location>
</feature>
<evidence type="ECO:0000313" key="16">
    <source>
        <dbReference type="Proteomes" id="UP001154078"/>
    </source>
</evidence>
<feature type="active site" description="Proton donor" evidence="11">
    <location>
        <position position="288"/>
    </location>
</feature>
<dbReference type="Pfam" id="PF00278">
    <property type="entry name" value="Orn_DAP_Arg_deC"/>
    <property type="match status" value="1"/>
</dbReference>
<dbReference type="Pfam" id="PF02784">
    <property type="entry name" value="Orn_Arg_deC_N"/>
    <property type="match status" value="1"/>
</dbReference>